<dbReference type="EMBL" id="ML736172">
    <property type="protein sequence ID" value="KAE8381316.1"/>
    <property type="molecule type" value="Genomic_DNA"/>
</dbReference>
<accession>A0A5N7BHR3</accession>
<name>A0A5N7BHR3_9EURO</name>
<evidence type="ECO:0000313" key="5">
    <source>
        <dbReference type="Proteomes" id="UP000326198"/>
    </source>
</evidence>
<keyword evidence="3" id="KW-1133">Transmembrane helix</keyword>
<dbReference type="InterPro" id="IPR021765">
    <property type="entry name" value="UstYa-like"/>
</dbReference>
<evidence type="ECO:0000313" key="4">
    <source>
        <dbReference type="EMBL" id="KAE8381316.1"/>
    </source>
</evidence>
<dbReference type="Proteomes" id="UP000326198">
    <property type="component" value="Unassembled WGS sequence"/>
</dbReference>
<proteinExistence type="inferred from homology"/>
<dbReference type="OrthoDB" id="3687641at2759"/>
<evidence type="ECO:0000256" key="3">
    <source>
        <dbReference type="SAM" id="Phobius"/>
    </source>
</evidence>
<dbReference type="AlphaFoldDB" id="A0A5N7BHR3"/>
<reference evidence="4 5" key="1">
    <citation type="submission" date="2019-04" db="EMBL/GenBank/DDBJ databases">
        <title>Friends and foes A comparative genomics studyof 23 Aspergillus species from section Flavi.</title>
        <authorList>
            <consortium name="DOE Joint Genome Institute"/>
            <person name="Kjaerbolling I."/>
            <person name="Vesth T."/>
            <person name="Frisvad J.C."/>
            <person name="Nybo J.L."/>
            <person name="Theobald S."/>
            <person name="Kildgaard S."/>
            <person name="Isbrandt T."/>
            <person name="Kuo A."/>
            <person name="Sato A."/>
            <person name="Lyhne E.K."/>
            <person name="Kogle M.E."/>
            <person name="Wiebenga A."/>
            <person name="Kun R.S."/>
            <person name="Lubbers R.J."/>
            <person name="Makela M.R."/>
            <person name="Barry K."/>
            <person name="Chovatia M."/>
            <person name="Clum A."/>
            <person name="Daum C."/>
            <person name="Haridas S."/>
            <person name="He G."/>
            <person name="LaButti K."/>
            <person name="Lipzen A."/>
            <person name="Mondo S."/>
            <person name="Riley R."/>
            <person name="Salamov A."/>
            <person name="Simmons B.A."/>
            <person name="Magnuson J.K."/>
            <person name="Henrissat B."/>
            <person name="Mortensen U.H."/>
            <person name="Larsen T.O."/>
            <person name="Devries R.P."/>
            <person name="Grigoriev I.V."/>
            <person name="Machida M."/>
            <person name="Baker S.E."/>
            <person name="Andersen M.R."/>
        </authorList>
    </citation>
    <scope>NUCLEOTIDE SEQUENCE [LARGE SCALE GENOMIC DNA]</scope>
    <source>
        <strain evidence="4 5">IBT 29228</strain>
    </source>
</reference>
<dbReference type="GO" id="GO:0043386">
    <property type="term" value="P:mycotoxin biosynthetic process"/>
    <property type="evidence" value="ECO:0007669"/>
    <property type="project" value="InterPro"/>
</dbReference>
<gene>
    <name evidence="4" type="ORF">BDV26DRAFT_289583</name>
</gene>
<comment type="pathway">
    <text evidence="1">Mycotoxin biosynthesis.</text>
</comment>
<evidence type="ECO:0000256" key="2">
    <source>
        <dbReference type="ARBA" id="ARBA00035112"/>
    </source>
</evidence>
<dbReference type="PANTHER" id="PTHR33365:SF4">
    <property type="entry name" value="CYCLOCHLOROTINE BIOSYNTHESIS PROTEIN O"/>
    <property type="match status" value="1"/>
</dbReference>
<dbReference type="Pfam" id="PF11807">
    <property type="entry name" value="UstYa"/>
    <property type="match status" value="1"/>
</dbReference>
<keyword evidence="5" id="KW-1185">Reference proteome</keyword>
<keyword evidence="3" id="KW-0812">Transmembrane</keyword>
<comment type="similarity">
    <text evidence="2">Belongs to the ustYa family.</text>
</comment>
<keyword evidence="3" id="KW-0472">Membrane</keyword>
<feature type="transmembrane region" description="Helical" evidence="3">
    <location>
        <begin position="40"/>
        <end position="59"/>
    </location>
</feature>
<dbReference type="PANTHER" id="PTHR33365">
    <property type="entry name" value="YALI0B05434P"/>
    <property type="match status" value="1"/>
</dbReference>
<evidence type="ECO:0008006" key="6">
    <source>
        <dbReference type="Google" id="ProtNLM"/>
    </source>
</evidence>
<organism evidence="4 5">
    <name type="scientific">Aspergillus bertholletiae</name>
    <dbReference type="NCBI Taxonomy" id="1226010"/>
    <lineage>
        <taxon>Eukaryota</taxon>
        <taxon>Fungi</taxon>
        <taxon>Dikarya</taxon>
        <taxon>Ascomycota</taxon>
        <taxon>Pezizomycotina</taxon>
        <taxon>Eurotiomycetes</taxon>
        <taxon>Eurotiomycetidae</taxon>
        <taxon>Eurotiales</taxon>
        <taxon>Aspergillaceae</taxon>
        <taxon>Aspergillus</taxon>
        <taxon>Aspergillus subgen. Circumdati</taxon>
    </lineage>
</organism>
<sequence length="279" mass="32139">MKGLFQDIRHTVRVLVQRQQYAHVDFNASPTTPYSLLARTLPWLLQLSVFFTAFGYFVFKYQTVATDRACTSRLFSYSPVIEAGVIQYASYNIAGEFAHPSVYRGRPTNDTEAAWKELFVGIMHRPLKLYVIVLKLNPQAPGINVPREKLPLLNKSSTVSWLRTPETKGDGYVGYLEVFHQLHCLHMVRLKIYQKEYEEEFGHPARQFGPEDAAVTATHIDHCLETLRLNMMCTADVTPVMIAQDDTAPLGRHVDFNTMHKCRNFWDIREWVDQNKVVD</sequence>
<protein>
    <recommendedName>
        <fullName evidence="6">Tat pathway signal sequence</fullName>
    </recommendedName>
</protein>
<evidence type="ECO:0000256" key="1">
    <source>
        <dbReference type="ARBA" id="ARBA00004685"/>
    </source>
</evidence>